<dbReference type="InterPro" id="IPR021527">
    <property type="entry name" value="DUF2795"/>
</dbReference>
<feature type="compositionally biased region" description="Basic and acidic residues" evidence="1">
    <location>
        <begin position="12"/>
        <end position="36"/>
    </location>
</feature>
<dbReference type="Proteomes" id="UP001501474">
    <property type="component" value="Unassembled WGS sequence"/>
</dbReference>
<proteinExistence type="predicted"/>
<keyword evidence="3" id="KW-1185">Reference proteome</keyword>
<dbReference type="Pfam" id="PF11387">
    <property type="entry name" value="DUF2795"/>
    <property type="match status" value="1"/>
</dbReference>
<gene>
    <name evidence="2" type="ORF">GCM10010104_49000</name>
</gene>
<reference evidence="2 3" key="1">
    <citation type="journal article" date="2019" name="Int. J. Syst. Evol. Microbiol.">
        <title>The Global Catalogue of Microorganisms (GCM) 10K type strain sequencing project: providing services to taxonomists for standard genome sequencing and annotation.</title>
        <authorList>
            <consortium name="The Broad Institute Genomics Platform"/>
            <consortium name="The Broad Institute Genome Sequencing Center for Infectious Disease"/>
            <person name="Wu L."/>
            <person name="Ma J."/>
        </authorList>
    </citation>
    <scope>NUCLEOTIDE SEQUENCE [LARGE SCALE GENOMIC DNA]</scope>
    <source>
        <strain evidence="2 3">JCM 3053</strain>
    </source>
</reference>
<organism evidence="2 3">
    <name type="scientific">Streptomyces indiaensis</name>
    <dbReference type="NCBI Taxonomy" id="284033"/>
    <lineage>
        <taxon>Bacteria</taxon>
        <taxon>Bacillati</taxon>
        <taxon>Actinomycetota</taxon>
        <taxon>Actinomycetes</taxon>
        <taxon>Kitasatosporales</taxon>
        <taxon>Streptomycetaceae</taxon>
        <taxon>Streptomyces</taxon>
    </lineage>
</organism>
<sequence>MDMERGSNPVGPRKDDEMKHELEGRLRAGRPTHVEEATDPEPPADDDIRVDPGGPVPPPGEERERALAAAEADSLRLELARHLERTAFPADRQGLLDVLEAHHAPDPLLEAVRQLPESGEYANVTEIVEALGGEPTV</sequence>
<feature type="region of interest" description="Disordered" evidence="1">
    <location>
        <begin position="1"/>
        <end position="69"/>
    </location>
</feature>
<evidence type="ECO:0000313" key="2">
    <source>
        <dbReference type="EMBL" id="GAA2246760.1"/>
    </source>
</evidence>
<accession>A0ABN3E3H8</accession>
<name>A0ABN3E3H8_9ACTN</name>
<evidence type="ECO:0000256" key="1">
    <source>
        <dbReference type="SAM" id="MobiDB-lite"/>
    </source>
</evidence>
<evidence type="ECO:0008006" key="4">
    <source>
        <dbReference type="Google" id="ProtNLM"/>
    </source>
</evidence>
<evidence type="ECO:0000313" key="3">
    <source>
        <dbReference type="Proteomes" id="UP001501474"/>
    </source>
</evidence>
<dbReference type="EMBL" id="BAAART010000108">
    <property type="protein sequence ID" value="GAA2246760.1"/>
    <property type="molecule type" value="Genomic_DNA"/>
</dbReference>
<protein>
    <recommendedName>
        <fullName evidence="4">DUF2795 domain-containing protein</fullName>
    </recommendedName>
</protein>
<comment type="caution">
    <text evidence="2">The sequence shown here is derived from an EMBL/GenBank/DDBJ whole genome shotgun (WGS) entry which is preliminary data.</text>
</comment>